<feature type="chain" id="PRO_5032806561" evidence="1">
    <location>
        <begin position="27"/>
        <end position="148"/>
    </location>
</feature>
<comment type="caution">
    <text evidence="2">The sequence shown here is derived from an EMBL/GenBank/DDBJ whole genome shotgun (WGS) entry which is preliminary data.</text>
</comment>
<evidence type="ECO:0000256" key="1">
    <source>
        <dbReference type="SAM" id="SignalP"/>
    </source>
</evidence>
<protein>
    <submittedName>
        <fullName evidence="2">Uncharacterized protein</fullName>
    </submittedName>
</protein>
<dbReference type="AlphaFoldDB" id="A0A815KJC4"/>
<dbReference type="OrthoDB" id="10060350at2759"/>
<proteinExistence type="predicted"/>
<reference evidence="2" key="1">
    <citation type="submission" date="2021-02" db="EMBL/GenBank/DDBJ databases">
        <authorList>
            <person name="Nowell W R."/>
        </authorList>
    </citation>
    <scope>NUCLEOTIDE SEQUENCE</scope>
</reference>
<feature type="signal peptide" evidence="1">
    <location>
        <begin position="1"/>
        <end position="26"/>
    </location>
</feature>
<accession>A0A815KJC4</accession>
<organism evidence="2 3">
    <name type="scientific">Adineta ricciae</name>
    <name type="common">Rotifer</name>
    <dbReference type="NCBI Taxonomy" id="249248"/>
    <lineage>
        <taxon>Eukaryota</taxon>
        <taxon>Metazoa</taxon>
        <taxon>Spiralia</taxon>
        <taxon>Gnathifera</taxon>
        <taxon>Rotifera</taxon>
        <taxon>Eurotatoria</taxon>
        <taxon>Bdelloidea</taxon>
        <taxon>Adinetida</taxon>
        <taxon>Adinetidae</taxon>
        <taxon>Adineta</taxon>
    </lineage>
</organism>
<name>A0A815KJC4_ADIRI</name>
<gene>
    <name evidence="2" type="ORF">EDS130_LOCUS35616</name>
</gene>
<dbReference type="Proteomes" id="UP000663852">
    <property type="component" value="Unassembled WGS sequence"/>
</dbReference>
<dbReference type="EMBL" id="CAJNOJ010000315">
    <property type="protein sequence ID" value="CAF1393710.1"/>
    <property type="molecule type" value="Genomic_DNA"/>
</dbReference>
<evidence type="ECO:0000313" key="3">
    <source>
        <dbReference type="Proteomes" id="UP000663852"/>
    </source>
</evidence>
<evidence type="ECO:0000313" key="2">
    <source>
        <dbReference type="EMBL" id="CAF1393710.1"/>
    </source>
</evidence>
<sequence length="148" mass="16231">MLFTFSSPRFVVLALYLFSCFVLINGKVVITVDSSSSEEGGQLRPRKPCCDDHMKNQDETDIDCGGGKCSKCNNGMMCNVDCDCISDICRENKCIPIGSCTDNVKNQDESDVDCGGIKCPMCENGKACNRSSDCISNICKNNQCSREY</sequence>
<keyword evidence="1" id="KW-0732">Signal</keyword>